<comment type="caution">
    <text evidence="2">The sequence shown here is derived from an EMBL/GenBank/DDBJ whole genome shotgun (WGS) entry which is preliminary data.</text>
</comment>
<feature type="transmembrane region" description="Helical" evidence="1">
    <location>
        <begin position="6"/>
        <end position="25"/>
    </location>
</feature>
<dbReference type="EMBL" id="CAJNOG010000004">
    <property type="protein sequence ID" value="CAF0727683.1"/>
    <property type="molecule type" value="Genomic_DNA"/>
</dbReference>
<dbReference type="AlphaFoldDB" id="A0A813MTT5"/>
<reference evidence="2" key="1">
    <citation type="submission" date="2021-02" db="EMBL/GenBank/DDBJ databases">
        <authorList>
            <person name="Nowell W R."/>
        </authorList>
    </citation>
    <scope>NUCLEOTIDE SEQUENCE</scope>
</reference>
<organism evidence="2 3">
    <name type="scientific">Adineta steineri</name>
    <dbReference type="NCBI Taxonomy" id="433720"/>
    <lineage>
        <taxon>Eukaryota</taxon>
        <taxon>Metazoa</taxon>
        <taxon>Spiralia</taxon>
        <taxon>Gnathifera</taxon>
        <taxon>Rotifera</taxon>
        <taxon>Eurotatoria</taxon>
        <taxon>Bdelloidea</taxon>
        <taxon>Adinetida</taxon>
        <taxon>Adinetidae</taxon>
        <taxon>Adineta</taxon>
    </lineage>
</organism>
<keyword evidence="1" id="KW-1133">Transmembrane helix</keyword>
<protein>
    <submittedName>
        <fullName evidence="2">Uncharacterized protein</fullName>
    </submittedName>
</protein>
<evidence type="ECO:0000256" key="1">
    <source>
        <dbReference type="SAM" id="Phobius"/>
    </source>
</evidence>
<sequence>MVILVIEITVCAILAIALIGALLFCNKVYSTKSDNDSDTKKIDFTTTSMNEELLVQNALMTYYEQQRNELIERQKVALEDSTLNMTVLKTNDSGFVSMASPSQTPHSLYEYSGFACMDDTEVPNPLFSPDILYDCERMSVTSSSAIK</sequence>
<evidence type="ECO:0000313" key="3">
    <source>
        <dbReference type="Proteomes" id="UP000663845"/>
    </source>
</evidence>
<evidence type="ECO:0000313" key="2">
    <source>
        <dbReference type="EMBL" id="CAF0727683.1"/>
    </source>
</evidence>
<dbReference type="Proteomes" id="UP000663845">
    <property type="component" value="Unassembled WGS sequence"/>
</dbReference>
<accession>A0A813MTT5</accession>
<name>A0A813MTT5_9BILA</name>
<gene>
    <name evidence="2" type="ORF">JYZ213_LOCUS923</name>
</gene>
<keyword evidence="1" id="KW-0472">Membrane</keyword>
<keyword evidence="1" id="KW-0812">Transmembrane</keyword>
<proteinExistence type="predicted"/>